<dbReference type="GO" id="GO:0030246">
    <property type="term" value="F:carbohydrate binding"/>
    <property type="evidence" value="ECO:0007669"/>
    <property type="project" value="InterPro"/>
</dbReference>
<evidence type="ECO:0000256" key="3">
    <source>
        <dbReference type="ARBA" id="ARBA00006206"/>
    </source>
</evidence>
<sequence length="386" mass="43415">MRIYKITAALILLLISLSGCFHTIDRSVPSFKTLKKEDFQTRINNKKTDLFFLRNGNISMAVTNYGGRIVGLLTPDQKGNYDDIVLGYSSIKEYMNSNEVFHGALIGRFGNRIDDGKFILDGITYELPKNNGPNHLHGGPKGFHNVVWEVEQSTDSTITMHYLSRDGEMGYPGNLSVDVEYELASDNSLIIYYKAHTDKKTVINLTSHPFFNLKGEGNGTINDHILKINADYYTPVDSTLIPTGEIAKVSNTPFDFTYKKAIGKDLNKGNDQLRFANGYDHNFVLNKEDGDLSWAVSIWEPKSGRKMEILTEEPGMQFYGGNFMDGSAIGKSGKPYKFRECFVFEPQHFPDSPNHPNFPSTVLKKGDTFKSKSIYRFSTVAADDNE</sequence>
<evidence type="ECO:0000256" key="11">
    <source>
        <dbReference type="PIRSR" id="PIRSR005096-3"/>
    </source>
</evidence>
<comment type="subunit">
    <text evidence="4">Monomer.</text>
</comment>
<evidence type="ECO:0000313" key="13">
    <source>
        <dbReference type="Proteomes" id="UP000244956"/>
    </source>
</evidence>
<name>A0A2U2B630_9BACT</name>
<dbReference type="Proteomes" id="UP000244956">
    <property type="component" value="Unassembled WGS sequence"/>
</dbReference>
<comment type="caution">
    <text evidence="12">The sequence shown here is derived from an EMBL/GenBank/DDBJ whole genome shotgun (WGS) entry which is preliminary data.</text>
</comment>
<dbReference type="PANTHER" id="PTHR10091">
    <property type="entry name" value="ALDOSE-1-EPIMERASE"/>
    <property type="match status" value="1"/>
</dbReference>
<feature type="active site" description="Proton donor" evidence="9">
    <location>
        <position position="208"/>
    </location>
</feature>
<keyword evidence="5" id="KW-0106">Calcium</keyword>
<evidence type="ECO:0000256" key="1">
    <source>
        <dbReference type="ARBA" id="ARBA00001913"/>
    </source>
</evidence>
<evidence type="ECO:0000256" key="10">
    <source>
        <dbReference type="PIRSR" id="PIRSR005096-2"/>
    </source>
</evidence>
<evidence type="ECO:0000256" key="5">
    <source>
        <dbReference type="ARBA" id="ARBA00022837"/>
    </source>
</evidence>
<dbReference type="InterPro" id="IPR008183">
    <property type="entry name" value="Aldose_1/G6P_1-epimerase"/>
</dbReference>
<dbReference type="EC" id="5.1.3.3" evidence="8"/>
<evidence type="ECO:0000256" key="6">
    <source>
        <dbReference type="ARBA" id="ARBA00023235"/>
    </source>
</evidence>
<protein>
    <recommendedName>
        <fullName evidence="8">Aldose 1-epimerase</fullName>
        <ecNumber evidence="8">5.1.3.3</ecNumber>
    </recommendedName>
</protein>
<dbReference type="Gene3D" id="2.70.98.10">
    <property type="match status" value="1"/>
</dbReference>
<dbReference type="SUPFAM" id="SSF74650">
    <property type="entry name" value="Galactose mutarotase-like"/>
    <property type="match status" value="1"/>
</dbReference>
<dbReference type="PIRSF" id="PIRSF005096">
    <property type="entry name" value="GALM"/>
    <property type="match status" value="1"/>
</dbReference>
<evidence type="ECO:0000256" key="2">
    <source>
        <dbReference type="ARBA" id="ARBA00005028"/>
    </source>
</evidence>
<dbReference type="InterPro" id="IPR047215">
    <property type="entry name" value="Galactose_mutarotase-like"/>
</dbReference>
<comment type="pathway">
    <text evidence="2 8">Carbohydrate metabolism; hexose metabolism.</text>
</comment>
<reference evidence="12 13" key="1">
    <citation type="submission" date="2018-05" db="EMBL/GenBank/DDBJ databases">
        <title>Marinilabilia rubrum sp. nov., isolated from saltern sediment.</title>
        <authorList>
            <person name="Zhang R."/>
        </authorList>
    </citation>
    <scope>NUCLEOTIDE SEQUENCE [LARGE SCALE GENOMIC DNA]</scope>
    <source>
        <strain evidence="12 13">WTE16</strain>
    </source>
</reference>
<keyword evidence="7 8" id="KW-0119">Carbohydrate metabolism</keyword>
<dbReference type="GO" id="GO:0005737">
    <property type="term" value="C:cytoplasm"/>
    <property type="evidence" value="ECO:0007669"/>
    <property type="project" value="TreeGrafter"/>
</dbReference>
<dbReference type="InterPro" id="IPR011013">
    <property type="entry name" value="Gal_mutarotase_sf_dom"/>
</dbReference>
<comment type="similarity">
    <text evidence="3 8">Belongs to the aldose epimerase family.</text>
</comment>
<dbReference type="NCBIfam" id="NF008277">
    <property type="entry name" value="PRK11055.1"/>
    <property type="match status" value="1"/>
</dbReference>
<dbReference type="PANTHER" id="PTHR10091:SF0">
    <property type="entry name" value="GALACTOSE MUTAROTASE"/>
    <property type="match status" value="1"/>
</dbReference>
<feature type="active site" description="Proton acceptor" evidence="9">
    <location>
        <position position="345"/>
    </location>
</feature>
<dbReference type="EMBL" id="QEWP01000013">
    <property type="protein sequence ID" value="PWD98506.1"/>
    <property type="molecule type" value="Genomic_DNA"/>
</dbReference>
<proteinExistence type="inferred from homology"/>
<dbReference type="UniPathway" id="UPA00242"/>
<dbReference type="InterPro" id="IPR015443">
    <property type="entry name" value="Aldose_1-epimerase"/>
</dbReference>
<evidence type="ECO:0000256" key="9">
    <source>
        <dbReference type="PIRSR" id="PIRSR005096-1"/>
    </source>
</evidence>
<dbReference type="CDD" id="cd09019">
    <property type="entry name" value="galactose_mutarotase_like"/>
    <property type="match status" value="1"/>
</dbReference>
<dbReference type="GO" id="GO:0033499">
    <property type="term" value="P:galactose catabolic process via UDP-galactose, Leloir pathway"/>
    <property type="evidence" value="ECO:0007669"/>
    <property type="project" value="TreeGrafter"/>
</dbReference>
<feature type="binding site" evidence="10">
    <location>
        <position position="280"/>
    </location>
    <ligand>
        <name>beta-D-galactose</name>
        <dbReference type="ChEBI" id="CHEBI:27667"/>
    </ligand>
</feature>
<evidence type="ECO:0000256" key="4">
    <source>
        <dbReference type="ARBA" id="ARBA00011245"/>
    </source>
</evidence>
<gene>
    <name evidence="12" type="ORF">DDZ16_14800</name>
</gene>
<evidence type="ECO:0000256" key="7">
    <source>
        <dbReference type="ARBA" id="ARBA00023277"/>
    </source>
</evidence>
<keyword evidence="13" id="KW-1185">Reference proteome</keyword>
<feature type="binding site" evidence="11">
    <location>
        <begin position="111"/>
        <end position="112"/>
    </location>
    <ligand>
        <name>beta-D-galactose</name>
        <dbReference type="ChEBI" id="CHEBI:27667"/>
    </ligand>
</feature>
<dbReference type="GO" id="GO:0004034">
    <property type="term" value="F:aldose 1-epimerase activity"/>
    <property type="evidence" value="ECO:0007669"/>
    <property type="project" value="UniProtKB-EC"/>
</dbReference>
<dbReference type="OrthoDB" id="9779408at2"/>
<dbReference type="RefSeq" id="WP_109265259.1">
    <property type="nucleotide sequence ID" value="NZ_QEWP01000013.1"/>
</dbReference>
<comment type="catalytic activity">
    <reaction evidence="8">
        <text>alpha-D-glucose = beta-D-glucose</text>
        <dbReference type="Rhea" id="RHEA:10264"/>
        <dbReference type="ChEBI" id="CHEBI:15903"/>
        <dbReference type="ChEBI" id="CHEBI:17925"/>
        <dbReference type="EC" id="5.1.3.3"/>
    </reaction>
</comment>
<dbReference type="PROSITE" id="PS51257">
    <property type="entry name" value="PROKAR_LIPOPROTEIN"/>
    <property type="match status" value="1"/>
</dbReference>
<organism evidence="12 13">
    <name type="scientific">Marinilabilia rubra</name>
    <dbReference type="NCBI Taxonomy" id="2162893"/>
    <lineage>
        <taxon>Bacteria</taxon>
        <taxon>Pseudomonadati</taxon>
        <taxon>Bacteroidota</taxon>
        <taxon>Bacteroidia</taxon>
        <taxon>Marinilabiliales</taxon>
        <taxon>Marinilabiliaceae</taxon>
        <taxon>Marinilabilia</taxon>
    </lineage>
</organism>
<comment type="cofactor">
    <cofactor evidence="1">
        <name>Ca(2+)</name>
        <dbReference type="ChEBI" id="CHEBI:29108"/>
    </cofactor>
</comment>
<dbReference type="InterPro" id="IPR014718">
    <property type="entry name" value="GH-type_carb-bd"/>
</dbReference>
<accession>A0A2U2B630</accession>
<evidence type="ECO:0000256" key="8">
    <source>
        <dbReference type="PIRNR" id="PIRNR005096"/>
    </source>
</evidence>
<dbReference type="GO" id="GO:0006006">
    <property type="term" value="P:glucose metabolic process"/>
    <property type="evidence" value="ECO:0007669"/>
    <property type="project" value="TreeGrafter"/>
</dbReference>
<keyword evidence="6 8" id="KW-0413">Isomerase</keyword>
<evidence type="ECO:0000313" key="12">
    <source>
        <dbReference type="EMBL" id="PWD98506.1"/>
    </source>
</evidence>
<dbReference type="Pfam" id="PF01263">
    <property type="entry name" value="Aldose_epim"/>
    <property type="match status" value="1"/>
</dbReference>
<dbReference type="AlphaFoldDB" id="A0A2U2B630"/>